<dbReference type="GO" id="GO:0016787">
    <property type="term" value="F:hydrolase activity"/>
    <property type="evidence" value="ECO:0007669"/>
    <property type="project" value="UniProtKB-UniRule"/>
</dbReference>
<dbReference type="SUPFAM" id="SSF52151">
    <property type="entry name" value="FabD/lysophospholipase-like"/>
    <property type="match status" value="1"/>
</dbReference>
<sequence>MVTGISTGAILGLYAFLGPDYDHKIRQFYTEYSDDNIYSKRSLFSLFSSSSFLDTQPFVQLVRDEINQDLMAQVAAEHLRGRRFLVKTTNLDAQRAVIWDMGAIAQYTGEEAETLFENVIIASAAIPGAFEPVLLPVLVDGEVYDELHVDGGVMAQVFFIPENLDISVYRQYESQYLESLGFAPNQNLESRVWVVSNSKLASEWQETNPGIFGIMGRSIATMLRVQTQTNISLIERQAKLTNSELKLSYIHHTIPGLPTDAPFDNTYMRWLYCYGYSQGINPQHWETHAPNYAALYEQQIAEAEKQQLATDIASFDWDQLEPGLSLKMEQCLSTL</sequence>
<organism evidence="4 5">
    <name type="scientific">Agarivorans albus MKT 106</name>
    <dbReference type="NCBI Taxonomy" id="1331007"/>
    <lineage>
        <taxon>Bacteria</taxon>
        <taxon>Pseudomonadati</taxon>
        <taxon>Pseudomonadota</taxon>
        <taxon>Gammaproteobacteria</taxon>
        <taxon>Alteromonadales</taxon>
        <taxon>Alteromonadaceae</taxon>
        <taxon>Agarivorans</taxon>
    </lineage>
</organism>
<dbReference type="Pfam" id="PF01734">
    <property type="entry name" value="Patatin"/>
    <property type="match status" value="1"/>
</dbReference>
<evidence type="ECO:0000259" key="3">
    <source>
        <dbReference type="PROSITE" id="PS51635"/>
    </source>
</evidence>
<name>R9PKC6_AGAAL</name>
<feature type="active site" description="Nucleophile" evidence="2">
    <location>
        <position position="6"/>
    </location>
</feature>
<evidence type="ECO:0000313" key="5">
    <source>
        <dbReference type="Proteomes" id="UP000014461"/>
    </source>
</evidence>
<keyword evidence="1 2" id="KW-0443">Lipid metabolism</keyword>
<keyword evidence="5" id="KW-1185">Reference proteome</keyword>
<evidence type="ECO:0000256" key="2">
    <source>
        <dbReference type="PROSITE-ProRule" id="PRU01161"/>
    </source>
</evidence>
<dbReference type="InterPro" id="IPR016035">
    <property type="entry name" value="Acyl_Trfase/lysoPLipase"/>
</dbReference>
<proteinExistence type="predicted"/>
<dbReference type="Gene3D" id="3.40.1090.10">
    <property type="entry name" value="Cytosolic phospholipase A2 catalytic domain"/>
    <property type="match status" value="1"/>
</dbReference>
<feature type="domain" description="PNPLA" evidence="3">
    <location>
        <begin position="1"/>
        <end position="166"/>
    </location>
</feature>
<accession>R9PKC6</accession>
<dbReference type="PROSITE" id="PS51635">
    <property type="entry name" value="PNPLA"/>
    <property type="match status" value="1"/>
</dbReference>
<feature type="short sequence motif" description="GXSXG" evidence="2">
    <location>
        <begin position="4"/>
        <end position="8"/>
    </location>
</feature>
<dbReference type="STRING" id="1331007.AALB_1877"/>
<feature type="short sequence motif" description="DGA/G" evidence="2">
    <location>
        <begin position="150"/>
        <end position="152"/>
    </location>
</feature>
<dbReference type="EMBL" id="BARX01000011">
    <property type="protein sequence ID" value="GAD01797.1"/>
    <property type="molecule type" value="Genomic_DNA"/>
</dbReference>
<dbReference type="GO" id="GO:0016042">
    <property type="term" value="P:lipid catabolic process"/>
    <property type="evidence" value="ECO:0007669"/>
    <property type="project" value="UniProtKB-UniRule"/>
</dbReference>
<dbReference type="AlphaFoldDB" id="R9PKC6"/>
<reference evidence="4" key="1">
    <citation type="journal article" date="2013" name="Genome Announc.">
        <title>Draft Genome Sequence of Agarivorans albus Strain MKT 106T, an Agarolytic Marine Bacterium.</title>
        <authorList>
            <person name="Yasuike M."/>
            <person name="Nakamura Y."/>
            <person name="Kai W."/>
            <person name="Fujiwara A."/>
            <person name="Fukui Y."/>
            <person name="Satomi M."/>
            <person name="Sano M."/>
        </authorList>
    </citation>
    <scope>NUCLEOTIDE SEQUENCE [LARGE SCALE GENOMIC DNA]</scope>
</reference>
<dbReference type="Proteomes" id="UP000014461">
    <property type="component" value="Unassembled WGS sequence"/>
</dbReference>
<keyword evidence="2" id="KW-0442">Lipid degradation</keyword>
<comment type="caution">
    <text evidence="4">The sequence shown here is derived from an EMBL/GenBank/DDBJ whole genome shotgun (WGS) entry which is preliminary data.</text>
</comment>
<dbReference type="InterPro" id="IPR002641">
    <property type="entry name" value="PNPLA_dom"/>
</dbReference>
<gene>
    <name evidence="4" type="ORF">AALB_1877</name>
</gene>
<keyword evidence="2" id="KW-0378">Hydrolase</keyword>
<feature type="active site" description="Proton acceptor" evidence="2">
    <location>
        <position position="150"/>
    </location>
</feature>
<evidence type="ECO:0000313" key="4">
    <source>
        <dbReference type="EMBL" id="GAD01797.1"/>
    </source>
</evidence>
<comment type="caution">
    <text evidence="2">Lacks conserved residue(s) required for the propagation of feature annotation.</text>
</comment>
<protein>
    <recommendedName>
        <fullName evidence="3">PNPLA domain-containing protein</fullName>
    </recommendedName>
</protein>
<evidence type="ECO:0000256" key="1">
    <source>
        <dbReference type="ARBA" id="ARBA00023098"/>
    </source>
</evidence>